<evidence type="ECO:0008006" key="4">
    <source>
        <dbReference type="Google" id="ProtNLM"/>
    </source>
</evidence>
<dbReference type="EMBL" id="JAZHXJ010002187">
    <property type="protein sequence ID" value="KAL1840564.1"/>
    <property type="molecule type" value="Genomic_DNA"/>
</dbReference>
<reference evidence="2 3" key="1">
    <citation type="journal article" date="2024" name="Commun. Biol.">
        <title>Comparative genomic analysis of thermophilic fungi reveals convergent evolutionary adaptations and gene losses.</title>
        <authorList>
            <person name="Steindorff A.S."/>
            <person name="Aguilar-Pontes M.V."/>
            <person name="Robinson A.J."/>
            <person name="Andreopoulos B."/>
            <person name="LaButti K."/>
            <person name="Kuo A."/>
            <person name="Mondo S."/>
            <person name="Riley R."/>
            <person name="Otillar R."/>
            <person name="Haridas S."/>
            <person name="Lipzen A."/>
            <person name="Grimwood J."/>
            <person name="Schmutz J."/>
            <person name="Clum A."/>
            <person name="Reid I.D."/>
            <person name="Moisan M.C."/>
            <person name="Butler G."/>
            <person name="Nguyen T.T.M."/>
            <person name="Dewar K."/>
            <person name="Conant G."/>
            <person name="Drula E."/>
            <person name="Henrissat B."/>
            <person name="Hansel C."/>
            <person name="Singer S."/>
            <person name="Hutchinson M.I."/>
            <person name="de Vries R.P."/>
            <person name="Natvig D.O."/>
            <person name="Powell A.J."/>
            <person name="Tsang A."/>
            <person name="Grigoriev I.V."/>
        </authorList>
    </citation>
    <scope>NUCLEOTIDE SEQUENCE [LARGE SCALE GENOMIC DNA]</scope>
    <source>
        <strain evidence="2 3">ATCC 24622</strain>
    </source>
</reference>
<sequence length="114" mass="12807">MGWGWFLRTAHYLSWWPCNTRTLHVVISSSRKPHHAPVVLSVSCEAALARRTNWSVSAVLLRKEHPPMNIGRYCPLRQTVVGRCSCVTCGSGWSSDQSCEQRSTGTATYGQEDR</sequence>
<evidence type="ECO:0000313" key="2">
    <source>
        <dbReference type="EMBL" id="KAL1840564.1"/>
    </source>
</evidence>
<name>A0ABR3VFB7_9PEZI</name>
<gene>
    <name evidence="2" type="ORF">VTK73DRAFT_3723</name>
</gene>
<comment type="caution">
    <text evidence="2">The sequence shown here is derived from an EMBL/GenBank/DDBJ whole genome shotgun (WGS) entry which is preliminary data.</text>
</comment>
<organism evidence="2 3">
    <name type="scientific">Phialemonium thermophilum</name>
    <dbReference type="NCBI Taxonomy" id="223376"/>
    <lineage>
        <taxon>Eukaryota</taxon>
        <taxon>Fungi</taxon>
        <taxon>Dikarya</taxon>
        <taxon>Ascomycota</taxon>
        <taxon>Pezizomycotina</taxon>
        <taxon>Sordariomycetes</taxon>
        <taxon>Sordariomycetidae</taxon>
        <taxon>Cephalothecales</taxon>
        <taxon>Cephalothecaceae</taxon>
        <taxon>Phialemonium</taxon>
    </lineage>
</organism>
<keyword evidence="3" id="KW-1185">Reference proteome</keyword>
<proteinExistence type="predicted"/>
<evidence type="ECO:0000256" key="1">
    <source>
        <dbReference type="SAM" id="MobiDB-lite"/>
    </source>
</evidence>
<accession>A0ABR3VFB7</accession>
<evidence type="ECO:0000313" key="3">
    <source>
        <dbReference type="Proteomes" id="UP001586593"/>
    </source>
</evidence>
<feature type="region of interest" description="Disordered" evidence="1">
    <location>
        <begin position="91"/>
        <end position="114"/>
    </location>
</feature>
<protein>
    <recommendedName>
        <fullName evidence="4">Secreted protein</fullName>
    </recommendedName>
</protein>
<dbReference type="Proteomes" id="UP001586593">
    <property type="component" value="Unassembled WGS sequence"/>
</dbReference>